<dbReference type="OMA" id="RITTEYI"/>
<feature type="region of interest" description="Disordered" evidence="1">
    <location>
        <begin position="113"/>
        <end position="154"/>
    </location>
</feature>
<organism evidence="2 3">
    <name type="scientific">Leuconostoc citreum</name>
    <dbReference type="NCBI Taxonomy" id="33964"/>
    <lineage>
        <taxon>Bacteria</taxon>
        <taxon>Bacillati</taxon>
        <taxon>Bacillota</taxon>
        <taxon>Bacilli</taxon>
        <taxon>Lactobacillales</taxon>
        <taxon>Lactobacillaceae</taxon>
        <taxon>Leuconostoc</taxon>
    </lineage>
</organism>
<dbReference type="InterPro" id="IPR014330">
    <property type="entry name" value="RNA-bd_S4-rel_YaaA"/>
</dbReference>
<dbReference type="AlphaFoldDB" id="A0A5A5TZQ2"/>
<evidence type="ECO:0000313" key="2">
    <source>
        <dbReference type="EMBL" id="GDZ84301.1"/>
    </source>
</evidence>
<dbReference type="Proteomes" id="UP000323274">
    <property type="component" value="Unassembled WGS sequence"/>
</dbReference>
<dbReference type="EMBL" id="BJJW01000009">
    <property type="protein sequence ID" value="GDZ84301.1"/>
    <property type="molecule type" value="Genomic_DNA"/>
</dbReference>
<evidence type="ECO:0000313" key="3">
    <source>
        <dbReference type="Proteomes" id="UP000323274"/>
    </source>
</evidence>
<dbReference type="GO" id="GO:0003723">
    <property type="term" value="F:RNA binding"/>
    <property type="evidence" value="ECO:0007669"/>
    <property type="project" value="InterPro"/>
</dbReference>
<proteinExistence type="predicted"/>
<feature type="compositionally biased region" description="Basic and acidic residues" evidence="1">
    <location>
        <begin position="113"/>
        <end position="122"/>
    </location>
</feature>
<dbReference type="Pfam" id="PF13275">
    <property type="entry name" value="S4_2"/>
    <property type="match status" value="1"/>
</dbReference>
<dbReference type="NCBIfam" id="TIGR02988">
    <property type="entry name" value="YaaA_near_RecF"/>
    <property type="match status" value="1"/>
</dbReference>
<sequence length="154" mass="17179">MTKTVKITTEYITLTQLLKEENIISSGGQAKYYLMDFPVLLNGEQENRRGKKLYDHDEIIVGDETFIIALAENADELIVAAQEEKAERAAAAKKTVRDDRIKAQKAAAAKVRKEARFAELRRQNRTRSGGVGRQTATGRNNKGPKGPGSWNSHH</sequence>
<dbReference type="SUPFAM" id="SSF55174">
    <property type="entry name" value="Alpha-L RNA-binding motif"/>
    <property type="match status" value="1"/>
</dbReference>
<comment type="caution">
    <text evidence="2">The sequence shown here is derived from an EMBL/GenBank/DDBJ whole genome shotgun (WGS) entry which is preliminary data.</text>
</comment>
<dbReference type="RefSeq" id="WP_004902231.1">
    <property type="nucleotide sequence ID" value="NZ_BJJW01000009.1"/>
</dbReference>
<reference evidence="2 3" key="1">
    <citation type="submission" date="2019-04" db="EMBL/GenBank/DDBJ databases">
        <title>A pseudo-fructophilic Leuconostoc citreum strain F192-5 isolated from peel of satsuma mandarin: the first report for isolation and characterization of strain-dependent fructophilic-like characteristics.</title>
        <authorList>
            <person name="Maeno S."/>
            <person name="Tanizawa Y."/>
            <person name="Kajikawa A."/>
            <person name="Kanesaki Y."/>
            <person name="Kubota E."/>
            <person name="Arita M."/>
            <person name="Leon D."/>
            <person name="Endo A."/>
        </authorList>
    </citation>
    <scope>NUCLEOTIDE SEQUENCE [LARGE SCALE GENOMIC DNA]</scope>
    <source>
        <strain evidence="2 3">F192-5</strain>
    </source>
</reference>
<gene>
    <name evidence="2" type="ORF">LCIT_15430</name>
</gene>
<dbReference type="GeneID" id="61103082"/>
<dbReference type="Gene3D" id="3.10.290.10">
    <property type="entry name" value="RNA-binding S4 domain"/>
    <property type="match status" value="1"/>
</dbReference>
<name>A0A5A5TZQ2_LEUCI</name>
<protein>
    <submittedName>
        <fullName evidence="2">Uncharacterized protein</fullName>
    </submittedName>
</protein>
<evidence type="ECO:0000256" key="1">
    <source>
        <dbReference type="SAM" id="MobiDB-lite"/>
    </source>
</evidence>
<accession>A0A5A5TZQ2</accession>
<dbReference type="InterPro" id="IPR036986">
    <property type="entry name" value="S4_RNA-bd_sf"/>
</dbReference>
<dbReference type="PROSITE" id="PS50889">
    <property type="entry name" value="S4"/>
    <property type="match status" value="1"/>
</dbReference>